<dbReference type="EMBL" id="JAJNNZ010000003">
    <property type="protein sequence ID" value="MCJ2376074.1"/>
    <property type="molecule type" value="Genomic_DNA"/>
</dbReference>
<evidence type="ECO:0000256" key="3">
    <source>
        <dbReference type="ARBA" id="ARBA00012910"/>
    </source>
</evidence>
<dbReference type="RefSeq" id="WP_244355468.1">
    <property type="nucleotide sequence ID" value="NZ_JAJNNZ010000003.1"/>
</dbReference>
<keyword evidence="4" id="KW-0479">Metal-binding</keyword>
<evidence type="ECO:0000259" key="7">
    <source>
        <dbReference type="PROSITE" id="PS50991"/>
    </source>
</evidence>
<dbReference type="Proteomes" id="UP001139488">
    <property type="component" value="Unassembled WGS sequence"/>
</dbReference>
<comment type="pathway">
    <text evidence="1">Metabolic intermediate metabolism; (S)-3-hydroxy-3-methylglutaryl-CoA degradation; acetoacetate from (S)-3-hydroxy-3-methylglutaryl-CoA: step 1/1.</text>
</comment>
<dbReference type="InterPro" id="IPR013785">
    <property type="entry name" value="Aldolase_TIM"/>
</dbReference>
<dbReference type="GO" id="GO:0004419">
    <property type="term" value="F:hydroxymethylglutaryl-CoA lyase activity"/>
    <property type="evidence" value="ECO:0007669"/>
    <property type="project" value="UniProtKB-EC"/>
</dbReference>
<dbReference type="FunFam" id="3.20.20.70:FF:000201">
    <property type="entry name" value="Hydroxymethylglutaryl-CoA lyase"/>
    <property type="match status" value="1"/>
</dbReference>
<dbReference type="GO" id="GO:0046951">
    <property type="term" value="P:ketone body biosynthetic process"/>
    <property type="evidence" value="ECO:0007669"/>
    <property type="project" value="TreeGrafter"/>
</dbReference>
<accession>A0A9X2AUN1</accession>
<comment type="caution">
    <text evidence="8">The sequence shown here is derived from an EMBL/GenBank/DDBJ whole genome shotgun (WGS) entry which is preliminary data.</text>
</comment>
<protein>
    <recommendedName>
        <fullName evidence="3">hydroxymethylglutaryl-CoA lyase</fullName>
        <ecNumber evidence="3">4.1.3.4</ecNumber>
    </recommendedName>
</protein>
<dbReference type="NCBIfam" id="NF004283">
    <property type="entry name" value="PRK05692.1"/>
    <property type="match status" value="1"/>
</dbReference>
<dbReference type="Gene3D" id="3.20.20.70">
    <property type="entry name" value="Aldolase class I"/>
    <property type="match status" value="1"/>
</dbReference>
<organism evidence="8 9">
    <name type="scientific">Vibrio gelatinilyticus</name>
    <dbReference type="NCBI Taxonomy" id="2893468"/>
    <lineage>
        <taxon>Bacteria</taxon>
        <taxon>Pseudomonadati</taxon>
        <taxon>Pseudomonadota</taxon>
        <taxon>Gammaproteobacteria</taxon>
        <taxon>Vibrionales</taxon>
        <taxon>Vibrionaceae</taxon>
        <taxon>Vibrio</taxon>
    </lineage>
</organism>
<keyword evidence="9" id="KW-1185">Reference proteome</keyword>
<keyword evidence="5 8" id="KW-0456">Lyase</keyword>
<dbReference type="EC" id="4.1.3.4" evidence="3"/>
<evidence type="ECO:0000256" key="2">
    <source>
        <dbReference type="ARBA" id="ARBA00009405"/>
    </source>
</evidence>
<dbReference type="Pfam" id="PF00682">
    <property type="entry name" value="HMGL-like"/>
    <property type="match status" value="1"/>
</dbReference>
<evidence type="ECO:0000256" key="1">
    <source>
        <dbReference type="ARBA" id="ARBA00005143"/>
    </source>
</evidence>
<dbReference type="InterPro" id="IPR000138">
    <property type="entry name" value="HMG_CoA_lyase_AS"/>
</dbReference>
<dbReference type="GO" id="GO:0046872">
    <property type="term" value="F:metal ion binding"/>
    <property type="evidence" value="ECO:0007669"/>
    <property type="project" value="UniProtKB-KW"/>
</dbReference>
<dbReference type="CDD" id="cd07938">
    <property type="entry name" value="DRE_TIM_HMGL"/>
    <property type="match status" value="1"/>
</dbReference>
<evidence type="ECO:0000313" key="9">
    <source>
        <dbReference type="Proteomes" id="UP001139488"/>
    </source>
</evidence>
<dbReference type="AlphaFoldDB" id="A0A9X2AUN1"/>
<evidence type="ECO:0000256" key="5">
    <source>
        <dbReference type="ARBA" id="ARBA00023239"/>
    </source>
</evidence>
<feature type="domain" description="Pyruvate carboxyltransferase" evidence="7">
    <location>
        <begin position="10"/>
        <end position="276"/>
    </location>
</feature>
<dbReference type="PROSITE" id="PS50991">
    <property type="entry name" value="PYR_CT"/>
    <property type="match status" value="1"/>
</dbReference>
<proteinExistence type="inferred from homology"/>
<dbReference type="PROSITE" id="PS01062">
    <property type="entry name" value="HMG_COA_LYASE"/>
    <property type="match status" value="1"/>
</dbReference>
<evidence type="ECO:0000256" key="6">
    <source>
        <dbReference type="ARBA" id="ARBA00049877"/>
    </source>
</evidence>
<dbReference type="SUPFAM" id="SSF51569">
    <property type="entry name" value="Aldolase"/>
    <property type="match status" value="1"/>
</dbReference>
<comment type="similarity">
    <text evidence="2">Belongs to the HMG-CoA lyase family.</text>
</comment>
<dbReference type="PANTHER" id="PTHR42738">
    <property type="entry name" value="HYDROXYMETHYLGLUTARYL-COA LYASE"/>
    <property type="match status" value="1"/>
</dbReference>
<evidence type="ECO:0000313" key="8">
    <source>
        <dbReference type="EMBL" id="MCJ2376074.1"/>
    </source>
</evidence>
<comment type="catalytic activity">
    <reaction evidence="6">
        <text>(3S)-3-hydroxy-3-methylglutaryl-CoA = acetoacetate + acetyl-CoA</text>
        <dbReference type="Rhea" id="RHEA:24404"/>
        <dbReference type="ChEBI" id="CHEBI:13705"/>
        <dbReference type="ChEBI" id="CHEBI:43074"/>
        <dbReference type="ChEBI" id="CHEBI:57288"/>
        <dbReference type="EC" id="4.1.3.4"/>
    </reaction>
</comment>
<gene>
    <name evidence="8" type="ORF">LNL84_04425</name>
</gene>
<dbReference type="InterPro" id="IPR043594">
    <property type="entry name" value="HMGL"/>
</dbReference>
<sequence>MANTILPSTVTIVEMGPRDGLQNEASVSLEDKIMLINDLSKTGLSHIESGSFVSPKWVPQMADSAQVFGKIARSPNVIYSALTPNMSGLEQAMAARVDQVAIFTSASEGFCQHNINCSIADSLKRFAPVMRRAMNNNIRVRGYLSCVVDCPYDGQTQPDHVAAVAKALFDLGCYEISLGDTIGTGTPVRVAQMLSAVQSQVPTSQLAVHFHDTWGQAIANIYQALTMGINVIDSSVAGLGGCPYAAGSSGNVATEDVLYLCHGLGIHTGVDLNALAQVGQDICHKLNRVPSSKVSQALNA</sequence>
<dbReference type="GO" id="GO:0006552">
    <property type="term" value="P:L-leucine catabolic process"/>
    <property type="evidence" value="ECO:0007669"/>
    <property type="project" value="TreeGrafter"/>
</dbReference>
<reference evidence="8" key="1">
    <citation type="submission" date="2021-11" db="EMBL/GenBank/DDBJ databases">
        <title>Vibrio ZSDE26 sp. nov. and Vibrio ZSDZ34 sp. nov., isolated from coastal seawater in Qingdao.</title>
        <authorList>
            <person name="Zhang P."/>
        </authorList>
    </citation>
    <scope>NUCLEOTIDE SEQUENCE</scope>
    <source>
        <strain evidence="8">ZSDZ34</strain>
    </source>
</reference>
<dbReference type="InterPro" id="IPR000891">
    <property type="entry name" value="PYR_CT"/>
</dbReference>
<evidence type="ECO:0000256" key="4">
    <source>
        <dbReference type="ARBA" id="ARBA00022723"/>
    </source>
</evidence>
<name>A0A9X2AUN1_9VIBR</name>
<dbReference type="PANTHER" id="PTHR42738:SF7">
    <property type="entry name" value="HYDROXYMETHYLGLUTARYL-COA LYASE"/>
    <property type="match status" value="1"/>
</dbReference>